<proteinExistence type="predicted"/>
<accession>I6T3Q2</accession>
<protein>
    <submittedName>
        <fullName evidence="1">Truncated Na(+)/H(+) antiporter</fullName>
    </submittedName>
</protein>
<sequence length="35" mass="4269">MRAYFEFFNTAFDWTIREPLFFVSVGLNMTFKGVW</sequence>
<evidence type="ECO:0000313" key="1">
    <source>
        <dbReference type="EMBL" id="AFM80198.1"/>
    </source>
</evidence>
<gene>
    <name evidence="1" type="primary">napA2</name>
</gene>
<reference evidence="1" key="1">
    <citation type="submission" date="2012-04" db="EMBL/GenBank/DDBJ databases">
        <title>Genetic analysis plantaricin locus of Lactobacillus plantarum subsp. plantarum YM-5-2.</title>
        <authorList>
            <person name="Zhang Z.H."/>
            <person name="Liu C.J."/>
            <person name="Gong F.M."/>
        </authorList>
    </citation>
    <scope>NUCLEOTIDE SEQUENCE</scope>
    <source>
        <strain evidence="1">YM-5-2</strain>
    </source>
</reference>
<dbReference type="AlphaFoldDB" id="I6T3Q2"/>
<organism evidence="1">
    <name type="scientific">Lactiplantibacillus plantarum subsp. plantarum</name>
    <dbReference type="NCBI Taxonomy" id="337330"/>
    <lineage>
        <taxon>Bacteria</taxon>
        <taxon>Bacillati</taxon>
        <taxon>Bacillota</taxon>
        <taxon>Bacilli</taxon>
        <taxon>Lactobacillales</taxon>
        <taxon>Lactobacillaceae</taxon>
        <taxon>Lactiplantibacillus</taxon>
    </lineage>
</organism>
<dbReference type="EMBL" id="JQ900767">
    <property type="protein sequence ID" value="AFM80198.1"/>
    <property type="molecule type" value="Genomic_DNA"/>
</dbReference>
<name>I6T3Q2_LACPN</name>